<keyword evidence="3" id="KW-1185">Reference proteome</keyword>
<dbReference type="Pfam" id="PF13091">
    <property type="entry name" value="PLDc_2"/>
    <property type="match status" value="1"/>
</dbReference>
<dbReference type="EMBL" id="LLZU01000016">
    <property type="protein sequence ID" value="KRV49022.1"/>
    <property type="molecule type" value="Genomic_DNA"/>
</dbReference>
<evidence type="ECO:0000259" key="1">
    <source>
        <dbReference type="PROSITE" id="PS50035"/>
    </source>
</evidence>
<evidence type="ECO:0000313" key="3">
    <source>
        <dbReference type="Proteomes" id="UP000050867"/>
    </source>
</evidence>
<dbReference type="GO" id="GO:0032049">
    <property type="term" value="P:cardiolipin biosynthetic process"/>
    <property type="evidence" value="ECO:0007669"/>
    <property type="project" value="UniProtKB-ARBA"/>
</dbReference>
<dbReference type="PANTHER" id="PTHR21248">
    <property type="entry name" value="CARDIOLIPIN SYNTHASE"/>
    <property type="match status" value="1"/>
</dbReference>
<dbReference type="AlphaFoldDB" id="A0A0T6LSA1"/>
<dbReference type="InterPro" id="IPR025202">
    <property type="entry name" value="PLD-like_dom"/>
</dbReference>
<dbReference type="InterPro" id="IPR001736">
    <property type="entry name" value="PLipase_D/transphosphatidylase"/>
</dbReference>
<dbReference type="PANTHER" id="PTHR21248:SF22">
    <property type="entry name" value="PHOSPHOLIPASE D"/>
    <property type="match status" value="1"/>
</dbReference>
<accession>A0A0T6LSA1</accession>
<dbReference type="GO" id="GO:0030572">
    <property type="term" value="F:phosphatidyltransferase activity"/>
    <property type="evidence" value="ECO:0007669"/>
    <property type="project" value="UniProtKB-ARBA"/>
</dbReference>
<organism evidence="2 3">
    <name type="scientific">Wenjunlia vitaminophila</name>
    <name type="common">Streptomyces vitaminophilus</name>
    <dbReference type="NCBI Taxonomy" id="76728"/>
    <lineage>
        <taxon>Bacteria</taxon>
        <taxon>Bacillati</taxon>
        <taxon>Actinomycetota</taxon>
        <taxon>Actinomycetes</taxon>
        <taxon>Kitasatosporales</taxon>
        <taxon>Streptomycetaceae</taxon>
        <taxon>Wenjunlia</taxon>
    </lineage>
</organism>
<proteinExistence type="predicted"/>
<name>A0A0T6LSA1_WENVI</name>
<dbReference type="SUPFAM" id="SSF56024">
    <property type="entry name" value="Phospholipase D/nuclease"/>
    <property type="match status" value="1"/>
</dbReference>
<gene>
    <name evidence="2" type="ORF">AQ490_22180</name>
</gene>
<dbReference type="Gene3D" id="3.30.870.10">
    <property type="entry name" value="Endonuclease Chain A"/>
    <property type="match status" value="1"/>
</dbReference>
<dbReference type="InterPro" id="IPR047955">
    <property type="entry name" value="DrmC-like"/>
</dbReference>
<dbReference type="eggNOG" id="COG1502">
    <property type="taxonomic scope" value="Bacteria"/>
</dbReference>
<dbReference type="NCBIfam" id="NF038319">
    <property type="entry name" value="DISARM_DrmC_I"/>
    <property type="match status" value="1"/>
</dbReference>
<evidence type="ECO:0000313" key="2">
    <source>
        <dbReference type="EMBL" id="KRV49022.1"/>
    </source>
</evidence>
<dbReference type="STRING" id="76728.AQ490_22180"/>
<dbReference type="RefSeq" id="WP_018384845.1">
    <property type="nucleotide sequence ID" value="NZ_LLZU01000016.1"/>
</dbReference>
<feature type="domain" description="PLD phosphodiesterase" evidence="1">
    <location>
        <begin position="187"/>
        <end position="214"/>
    </location>
</feature>
<dbReference type="Proteomes" id="UP000050867">
    <property type="component" value="Unassembled WGS sequence"/>
</dbReference>
<dbReference type="OrthoDB" id="3208380at2"/>
<reference evidence="2 3" key="1">
    <citation type="submission" date="2015-10" db="EMBL/GenBank/DDBJ databases">
        <title>Draft genome sequence of pyrrolomycin-producing Streptomyces vitaminophilus.</title>
        <authorList>
            <person name="Graham D.E."/>
            <person name="Mahan K.M."/>
            <person name="Klingeman D.M."/>
            <person name="Hettich R.L."/>
            <person name="Parry R.J."/>
        </authorList>
    </citation>
    <scope>NUCLEOTIDE SEQUENCE [LARGE SCALE GENOMIC DNA]</scope>
    <source>
        <strain evidence="2 3">ATCC 31673</strain>
    </source>
</reference>
<comment type="caution">
    <text evidence="2">The sequence shown here is derived from an EMBL/GenBank/DDBJ whole genome shotgun (WGS) entry which is preliminary data.</text>
</comment>
<dbReference type="PROSITE" id="PS50035">
    <property type="entry name" value="PLD"/>
    <property type="match status" value="1"/>
</dbReference>
<sequence>MSRRRFEAAAHGAATALGPTGTKDLAGLLARGRGADHALVVLQGAASDAVGVLYQAMDAEGVSPSEAAAYLRGYAAAWTRRRDAVEVRTVWSGPSTPRVPVRATAHVLVEVVAQARDELLAMTYAARPYATLTRALTDAVARGVAVDIVVETLHGARGLLSGPEPADAFAAVPGARLWHWAAHARAYRARQHAKLAVADREVLYLGSANLTESAARRNLEAGVVVRGGTAPGRAAEHIRELQRLGVLVRLGK</sequence>
<protein>
    <submittedName>
        <fullName evidence="2">Phosphatidylserine synthase</fullName>
    </submittedName>
</protein>